<keyword evidence="2" id="KW-1185">Reference proteome</keyword>
<organism evidence="1 2">
    <name type="scientific">Paenarthrobacter histidinolovorans</name>
    <dbReference type="NCBI Taxonomy" id="43664"/>
    <lineage>
        <taxon>Bacteria</taxon>
        <taxon>Bacillati</taxon>
        <taxon>Actinomycetota</taxon>
        <taxon>Actinomycetes</taxon>
        <taxon>Micrococcales</taxon>
        <taxon>Micrococcaceae</taxon>
        <taxon>Paenarthrobacter</taxon>
    </lineage>
</organism>
<sequence length="140" mass="14496">MTLKKRRTPVPALIIMMLILGITACGVGGPSKADRLGKDMQDAAASVPGVKNAQVNVNMNTSGNFITAKLTGTGSDHATLAEALEAALPAMLEKTKDLDSGSFSVSIFSPDDSVSVGAGDLGYAGGTSLVDFREYFLNRS</sequence>
<dbReference type="PROSITE" id="PS51257">
    <property type="entry name" value="PROKAR_LIPOPROTEIN"/>
    <property type="match status" value="1"/>
</dbReference>
<dbReference type="RefSeq" id="WP_404595024.1">
    <property type="nucleotide sequence ID" value="NZ_JBIYEW010000003.1"/>
</dbReference>
<gene>
    <name evidence="1" type="ORF">ABIA52_003210</name>
</gene>
<proteinExistence type="predicted"/>
<dbReference type="Proteomes" id="UP001620520">
    <property type="component" value="Unassembled WGS sequence"/>
</dbReference>
<accession>A0ABW8N9S3</accession>
<dbReference type="EMBL" id="JBIYEW010000003">
    <property type="protein sequence ID" value="MFK4640321.1"/>
    <property type="molecule type" value="Genomic_DNA"/>
</dbReference>
<reference evidence="1 2" key="1">
    <citation type="submission" date="2024-10" db="EMBL/GenBank/DDBJ databases">
        <title>Novel secondary metabolite-producing bacteria for plant disease control.</title>
        <authorList>
            <person name="Chevrette M."/>
        </authorList>
    </citation>
    <scope>NUCLEOTIDE SEQUENCE [LARGE SCALE GENOMIC DNA]</scope>
    <source>
        <strain evidence="1 2">J30 TE3557</strain>
    </source>
</reference>
<evidence type="ECO:0000313" key="2">
    <source>
        <dbReference type="Proteomes" id="UP001620520"/>
    </source>
</evidence>
<protein>
    <recommendedName>
        <fullName evidence="3">Lipoprotein</fullName>
    </recommendedName>
</protein>
<comment type="caution">
    <text evidence="1">The sequence shown here is derived from an EMBL/GenBank/DDBJ whole genome shotgun (WGS) entry which is preliminary data.</text>
</comment>
<evidence type="ECO:0008006" key="3">
    <source>
        <dbReference type="Google" id="ProtNLM"/>
    </source>
</evidence>
<name>A0ABW8N9S3_9MICC</name>
<evidence type="ECO:0000313" key="1">
    <source>
        <dbReference type="EMBL" id="MFK4640321.1"/>
    </source>
</evidence>